<evidence type="ECO:0000256" key="3">
    <source>
        <dbReference type="ARBA" id="ARBA00022821"/>
    </source>
</evidence>
<dbReference type="InterPro" id="IPR017853">
    <property type="entry name" value="GH"/>
</dbReference>
<comment type="similarity">
    <text evidence="1 5">Belongs to the glycosyl hydrolase 17 family.</text>
</comment>
<evidence type="ECO:0000313" key="7">
    <source>
        <dbReference type="Proteomes" id="UP000824120"/>
    </source>
</evidence>
<keyword evidence="4" id="KW-0326">Glycosidase</keyword>
<proteinExistence type="inferred from homology"/>
<dbReference type="Proteomes" id="UP000824120">
    <property type="component" value="Chromosome 1"/>
</dbReference>
<dbReference type="SUPFAM" id="SSF51445">
    <property type="entry name" value="(Trans)glycosidases"/>
    <property type="match status" value="1"/>
</dbReference>
<dbReference type="InterPro" id="IPR000490">
    <property type="entry name" value="Glyco_hydro_17"/>
</dbReference>
<dbReference type="Gene3D" id="3.20.20.80">
    <property type="entry name" value="Glycosidases"/>
    <property type="match status" value="1"/>
</dbReference>
<evidence type="ECO:0000256" key="1">
    <source>
        <dbReference type="ARBA" id="ARBA00008773"/>
    </source>
</evidence>
<dbReference type="EMBL" id="JACXVP010000001">
    <property type="protein sequence ID" value="KAG5628958.1"/>
    <property type="molecule type" value="Genomic_DNA"/>
</dbReference>
<keyword evidence="3" id="KW-0611">Plant defense</keyword>
<dbReference type="AlphaFoldDB" id="A0A9J6AWR0"/>
<accession>A0A9J6AWR0</accession>
<dbReference type="OrthoDB" id="941679at2759"/>
<keyword evidence="7" id="KW-1185">Reference proteome</keyword>
<organism evidence="6 7">
    <name type="scientific">Solanum commersonii</name>
    <name type="common">Commerson's wild potato</name>
    <name type="synonym">Commerson's nightshade</name>
    <dbReference type="NCBI Taxonomy" id="4109"/>
    <lineage>
        <taxon>Eukaryota</taxon>
        <taxon>Viridiplantae</taxon>
        <taxon>Streptophyta</taxon>
        <taxon>Embryophyta</taxon>
        <taxon>Tracheophyta</taxon>
        <taxon>Spermatophyta</taxon>
        <taxon>Magnoliopsida</taxon>
        <taxon>eudicotyledons</taxon>
        <taxon>Gunneridae</taxon>
        <taxon>Pentapetalae</taxon>
        <taxon>asterids</taxon>
        <taxon>lamiids</taxon>
        <taxon>Solanales</taxon>
        <taxon>Solanaceae</taxon>
        <taxon>Solanoideae</taxon>
        <taxon>Solaneae</taxon>
        <taxon>Solanum</taxon>
    </lineage>
</organism>
<keyword evidence="2" id="KW-0378">Hydrolase</keyword>
<evidence type="ECO:0000313" key="6">
    <source>
        <dbReference type="EMBL" id="KAG5628958.1"/>
    </source>
</evidence>
<evidence type="ECO:0008006" key="8">
    <source>
        <dbReference type="Google" id="ProtNLM"/>
    </source>
</evidence>
<evidence type="ECO:0000256" key="5">
    <source>
        <dbReference type="RuleBase" id="RU004335"/>
    </source>
</evidence>
<name>A0A9J6AWR0_SOLCO</name>
<dbReference type="PANTHER" id="PTHR32227">
    <property type="entry name" value="GLUCAN ENDO-1,3-BETA-GLUCOSIDASE BG1-RELATED-RELATED"/>
    <property type="match status" value="1"/>
</dbReference>
<comment type="caution">
    <text evidence="6">The sequence shown here is derived from an EMBL/GenBank/DDBJ whole genome shotgun (WGS) entry which is preliminary data.</text>
</comment>
<reference evidence="6 7" key="1">
    <citation type="submission" date="2020-09" db="EMBL/GenBank/DDBJ databases">
        <title>De no assembly of potato wild relative species, Solanum commersonii.</title>
        <authorList>
            <person name="Cho K."/>
        </authorList>
    </citation>
    <scope>NUCLEOTIDE SEQUENCE [LARGE SCALE GENOMIC DNA]</scope>
    <source>
        <strain evidence="6">LZ3.2</strain>
        <tissue evidence="6">Leaf</tissue>
    </source>
</reference>
<dbReference type="GO" id="GO:0006952">
    <property type="term" value="P:defense response"/>
    <property type="evidence" value="ECO:0007669"/>
    <property type="project" value="UniProtKB-KW"/>
</dbReference>
<dbReference type="GO" id="GO:0004553">
    <property type="term" value="F:hydrolase activity, hydrolyzing O-glycosyl compounds"/>
    <property type="evidence" value="ECO:0007669"/>
    <property type="project" value="InterPro"/>
</dbReference>
<sequence>MTGAYSNIGVCYGKIANNLPSDQDVINLYKANGIRKIRIYYPDTNVFNALKGSNIEIILDVPNQDLEALTNPSNANGNEVSNGQISQFVLPVMKNVYNALSVAGLQSKIKVSTAAFSRAWPESNPLLDEMVTHFNTFNYYCI</sequence>
<gene>
    <name evidence="6" type="ORF">H5410_000675</name>
</gene>
<dbReference type="GO" id="GO:0005975">
    <property type="term" value="P:carbohydrate metabolic process"/>
    <property type="evidence" value="ECO:0007669"/>
    <property type="project" value="InterPro"/>
</dbReference>
<dbReference type="Pfam" id="PF00332">
    <property type="entry name" value="Glyco_hydro_17"/>
    <property type="match status" value="2"/>
</dbReference>
<evidence type="ECO:0000256" key="4">
    <source>
        <dbReference type="ARBA" id="ARBA00023295"/>
    </source>
</evidence>
<evidence type="ECO:0000256" key="2">
    <source>
        <dbReference type="ARBA" id="ARBA00022801"/>
    </source>
</evidence>
<dbReference type="InterPro" id="IPR044965">
    <property type="entry name" value="Glyco_hydro_17_plant"/>
</dbReference>
<protein>
    <recommendedName>
        <fullName evidence="8">Glucan endo-1,3-beta-D-glucosidase</fullName>
    </recommendedName>
</protein>